<keyword evidence="2" id="KW-1185">Reference proteome</keyword>
<evidence type="ECO:0008006" key="3">
    <source>
        <dbReference type="Google" id="ProtNLM"/>
    </source>
</evidence>
<accession>A0ABT2ESC3</accession>
<gene>
    <name evidence="1" type="ORF">M2350_002230</name>
</gene>
<comment type="caution">
    <text evidence="1">The sequence shown here is derived from an EMBL/GenBank/DDBJ whole genome shotgun (WGS) entry which is preliminary data.</text>
</comment>
<dbReference type="Gene3D" id="3.40.50.1110">
    <property type="entry name" value="SGNH hydrolase"/>
    <property type="match status" value="1"/>
</dbReference>
<organism evidence="1 2">
    <name type="scientific">Candidatus Fervidibacter sacchari</name>
    <dbReference type="NCBI Taxonomy" id="1448929"/>
    <lineage>
        <taxon>Bacteria</taxon>
        <taxon>Candidatus Fervidibacterota</taxon>
        <taxon>Candidatus Fervidibacter</taxon>
    </lineage>
</organism>
<dbReference type="InterPro" id="IPR036514">
    <property type="entry name" value="SGNH_hydro_sf"/>
</dbReference>
<protein>
    <recommendedName>
        <fullName evidence="3">SGNH/GDSL hydrolase family protein</fullName>
    </recommendedName>
</protein>
<evidence type="ECO:0000313" key="2">
    <source>
        <dbReference type="Proteomes" id="UP001204798"/>
    </source>
</evidence>
<reference evidence="1 2" key="1">
    <citation type="submission" date="2022-08" db="EMBL/GenBank/DDBJ databases">
        <title>Bacterial and archaeal communities from various locations to study Microbial Dark Matter (Phase II).</title>
        <authorList>
            <person name="Stepanauskas R."/>
        </authorList>
    </citation>
    <scope>NUCLEOTIDE SEQUENCE [LARGE SCALE GENOMIC DNA]</scope>
    <source>
        <strain evidence="1 2">PD1</strain>
    </source>
</reference>
<dbReference type="RefSeq" id="WP_259096670.1">
    <property type="nucleotide sequence ID" value="NZ_CP130454.1"/>
</dbReference>
<dbReference type="Proteomes" id="UP001204798">
    <property type="component" value="Unassembled WGS sequence"/>
</dbReference>
<evidence type="ECO:0000313" key="1">
    <source>
        <dbReference type="EMBL" id="MCS3919813.1"/>
    </source>
</evidence>
<proteinExistence type="predicted"/>
<dbReference type="EMBL" id="JANUCP010000004">
    <property type="protein sequence ID" value="MCS3919813.1"/>
    <property type="molecule type" value="Genomic_DNA"/>
</dbReference>
<sequence>MKSLNLVAVLACVGGTLVLGTNSVQKSRYDERPQAIRVFYFGNSLTASSMPGLHGELGKSAGKQWICDAFLGPGWQSWQHRNELFRALGLPINSETQNALRRGELTVDKPISESAAYKAQVFLNGQWDAIIIQIFGSRLHCVTDNMWGQKFDGPIDIGDVEAASDIIRIFLKKNPNGRVFIYTVWSPMPAGKVPPDDQLPQWAIAMKKRFGQIREDEFPDRERFDYEKVWSSPYLGDHEKPWTLADYPHWRTRDYTEKVFEGIKKNFPDLWASGRLHHLPAGELFSRLNKKMESGEFPGIKTIKDFYTDVQHIRAGAPAYTIAALFYAGLFRERPDRLDYRIYNEQARYGDDPHHDFGEVIEITPERAKVIHETIWELLRTHPQANLRL</sequence>
<name>A0ABT2ESC3_9BACT</name>